<dbReference type="InterPro" id="IPR035516">
    <property type="entry name" value="Gyrase/topoIV_suA_C"/>
</dbReference>
<evidence type="ECO:0000256" key="12">
    <source>
        <dbReference type="ARBA" id="ARBA00026190"/>
    </source>
</evidence>
<keyword evidence="6" id="KW-0068">Autocatalytic cleavage</keyword>
<protein>
    <recommendedName>
        <fullName evidence="12">DNA gyrase subunit A</fullName>
        <ecNumber evidence="4">5.6.2.2</ecNumber>
    </recommendedName>
</protein>
<dbReference type="GO" id="GO:0016539">
    <property type="term" value="P:intein-mediated protein splicing"/>
    <property type="evidence" value="ECO:0007669"/>
    <property type="project" value="InterPro"/>
</dbReference>
<dbReference type="Pfam" id="PF03989">
    <property type="entry name" value="DNA_gyraseA_C"/>
    <property type="match status" value="6"/>
</dbReference>
<organism evidence="16 17">
    <name type="scientific">Candidatus Sungiibacteriota bacterium</name>
    <dbReference type="NCBI Taxonomy" id="2750080"/>
    <lineage>
        <taxon>Bacteria</taxon>
        <taxon>Candidatus Sungiibacteriota</taxon>
    </lineage>
</organism>
<dbReference type="InterPro" id="IPR030934">
    <property type="entry name" value="Intein_C"/>
</dbReference>
<gene>
    <name evidence="16" type="primary">gyrA</name>
    <name evidence="16" type="ORF">HYW89_01670</name>
</gene>
<accession>A0A7T5RK34</accession>
<dbReference type="NCBIfam" id="TIGR01443">
    <property type="entry name" value="intein_Cterm"/>
    <property type="match status" value="1"/>
</dbReference>
<dbReference type="InterPro" id="IPR013760">
    <property type="entry name" value="Topo_IIA-like_dom_sf"/>
</dbReference>
<evidence type="ECO:0000256" key="7">
    <source>
        <dbReference type="ARBA" id="ARBA00022840"/>
    </source>
</evidence>
<dbReference type="InterPro" id="IPR002205">
    <property type="entry name" value="Topo_IIA_dom_A"/>
</dbReference>
<feature type="domain" description="Topo IIA-type catalytic" evidence="15">
    <location>
        <begin position="32"/>
        <end position="889"/>
    </location>
</feature>
<dbReference type="InterPro" id="IPR003586">
    <property type="entry name" value="Hint_dom_C"/>
</dbReference>
<dbReference type="Gene3D" id="3.90.199.10">
    <property type="entry name" value="Topoisomerase II, domain 5"/>
    <property type="match status" value="2"/>
</dbReference>
<dbReference type="CDD" id="cd00081">
    <property type="entry name" value="Hint"/>
    <property type="match status" value="1"/>
</dbReference>
<proteinExistence type="inferred from homology"/>
<dbReference type="GO" id="GO:0003918">
    <property type="term" value="F:DNA topoisomerase type II (double strand cut, ATP-hydrolyzing) activity"/>
    <property type="evidence" value="ECO:0007669"/>
    <property type="project" value="UniProtKB-EC"/>
</dbReference>
<dbReference type="PANTHER" id="PTHR43493:SF5">
    <property type="entry name" value="DNA GYRASE SUBUNIT A, CHLOROPLASTIC_MITOCHONDRIAL"/>
    <property type="match status" value="1"/>
</dbReference>
<comment type="function">
    <text evidence="2">A type II topoisomerase that negatively supercoils closed circular double-stranded (ds) DNA in an ATP-dependent manner to modulate DNA topology and maintain chromosomes in an underwound state. Negative supercoiling favors strand separation, and DNA replication, transcription, recombination and repair, all of which involve strand separation. Also able to catalyze the interconversion of other topological isomers of dsDNA rings, including catenanes and knotted rings. Type II topoisomerases break and join 2 DNA strands simultaneously in an ATP-dependent manner.</text>
</comment>
<dbReference type="Proteomes" id="UP000595618">
    <property type="component" value="Chromosome"/>
</dbReference>
<dbReference type="Gene3D" id="2.120.10.90">
    <property type="entry name" value="DNA gyrase/topoisomerase IV, subunit A, C-terminal"/>
    <property type="match status" value="1"/>
</dbReference>
<dbReference type="EC" id="5.6.2.2" evidence="4"/>
<name>A0A7T5RK34_9BACT</name>
<dbReference type="NCBIfam" id="TIGR01445">
    <property type="entry name" value="intein_Nterm"/>
    <property type="match status" value="1"/>
</dbReference>
<dbReference type="Pfam" id="PF00521">
    <property type="entry name" value="DNA_topoisoIV"/>
    <property type="match status" value="2"/>
</dbReference>
<dbReference type="PROSITE" id="PS52040">
    <property type="entry name" value="TOPO_IIA"/>
    <property type="match status" value="1"/>
</dbReference>
<evidence type="ECO:0000256" key="4">
    <source>
        <dbReference type="ARBA" id="ARBA00012895"/>
    </source>
</evidence>
<evidence type="ECO:0000256" key="11">
    <source>
        <dbReference type="ARBA" id="ARBA00023235"/>
    </source>
</evidence>
<dbReference type="Gene3D" id="2.170.16.10">
    <property type="entry name" value="Hedgehog/Intein (Hint) domain"/>
    <property type="match status" value="1"/>
</dbReference>
<dbReference type="SMART" id="SM00305">
    <property type="entry name" value="HintC"/>
    <property type="match status" value="1"/>
</dbReference>
<dbReference type="PANTHER" id="PTHR43493">
    <property type="entry name" value="DNA GYRASE/TOPOISOMERASE SUBUNIT A"/>
    <property type="match status" value="1"/>
</dbReference>
<dbReference type="SMART" id="SM00306">
    <property type="entry name" value="HintN"/>
    <property type="match status" value="1"/>
</dbReference>
<dbReference type="GO" id="GO:0003677">
    <property type="term" value="F:DNA binding"/>
    <property type="evidence" value="ECO:0007669"/>
    <property type="project" value="UniProtKB-UniRule"/>
</dbReference>
<dbReference type="NCBIfam" id="NF004043">
    <property type="entry name" value="PRK05560.1"/>
    <property type="match status" value="1"/>
</dbReference>
<sequence length="1203" mass="137205">MNIGRIQQREIVEEMRESYLDYAMSVIVARALPDVRDGLKPVHRRILYSMHELGLTHSAKTRKCATIIGDVLGKYHPHGDVAVYDALVRMAQEFSLRYPLVEGQGNFGCFTQDTKVKLTDGRDLSFGELAEELKTGKKNYTYTVNSLGLVGLAEIKHPRLTKKKARVITVVLDNGETIRCTPDHRFMMRDGTYKEAGSLTEHDSLMPLYQKLSTKTDRLQREGYLLVYQPKKDEWVPAHHLADNYNLTRHIYQKNAGRVRHHVDFNKLNNNPDNVKRLGWGEHWKIHYTHAAKQHQKPEYREKIAYGRRMYWADEKNKEHHRSLLAERNRVNWQNPEYRERMKTFLSQVNTEYVKKHPEKRNEFSERATRTLKRLWQDPEYRATMHQKIIKGNKNHVSNKTGKLKFLNICKETLNRFQILEEKVYEQARKEVYPYGRAPLWKTGLQKYFAGDSNLVHQELFKNHRVIRIEDKNEYEDVFDLTVDGTHNFALAAGVFVHNSIDGDAAAHYRYTEARMTRIAEELLRDIEKNTVEFRDNYDATRKEPVVLPAALPALLLNGTLGIAVGMATSIPPHNLGEVTAALIHFSDHPKASLEDLMEFIKGPDFPTGGIIFDEKEIRASYASGKGAILNRGVAEIEEGGRGAHQIVITEIPYQVNKAELIETMAGLVQEKKIEGIRDIRDESDRQGMRIVIELKQDAHPQKVLNNLYRHTDLEKTFHLNMLALVDGIQPQVLSIKEVLEEFLKHRNQVVTRRTKFDLTRTRERLHILEGLKKALDHIDRVIETIKKSRDRDEARENLMKKFALTELQAAAILEMKLQTLAGLERQKIEDELKEKTALAKNLEALLKDPKKITDVIKRELHEVREKYGDERKTKVIKTSPKELSEEDLIPAEEVVVVLTRGGYIKRIKPEQYKMQKRGGKGLIGMETKEEDMVEHLLTCNTHSNLLFFTSSGKIYQVRTYEIPEGSRISKGKAIFNFLALSSNEQINSLLATAGAKKGEREGYIVMVTKDGVIKKVTASAFENVRRSGLIALTLRGGDLLRWAKLTSGSDELILVTKKGQSIRFAEKDVRPMGRQASGVRAVRLKKGDEVVGMDVINKEQVANGKLLVIMENGFGKHTLVKQYKRQRRGGSGIKTAKITSKTGNVVGARIVDKEETELITISKKGQVIHTTLAAIPVLGRATQGVRIMKLETGDAVASITAL</sequence>
<evidence type="ECO:0000313" key="17">
    <source>
        <dbReference type="Proteomes" id="UP000595618"/>
    </source>
</evidence>
<comment type="caution">
    <text evidence="14">Lacks conserved residue(s) required for the propagation of feature annotation.</text>
</comment>
<dbReference type="InterPro" id="IPR013757">
    <property type="entry name" value="Topo_IIA_A_a_sf"/>
</dbReference>
<keyword evidence="10 14" id="KW-0238">DNA-binding</keyword>
<keyword evidence="5" id="KW-0547">Nucleotide-binding</keyword>
<evidence type="ECO:0000256" key="6">
    <source>
        <dbReference type="ARBA" id="ARBA00022813"/>
    </source>
</evidence>
<evidence type="ECO:0000256" key="9">
    <source>
        <dbReference type="ARBA" id="ARBA00023029"/>
    </source>
</evidence>
<comment type="similarity">
    <text evidence="3">Belongs to the type II topoisomerase GyrA/ParC subunit family.</text>
</comment>
<dbReference type="FunFam" id="3.30.1360.40:FF:000002">
    <property type="entry name" value="DNA gyrase subunit A"/>
    <property type="match status" value="1"/>
</dbReference>
<dbReference type="InterPro" id="IPR050220">
    <property type="entry name" value="Type_II_DNA_Topoisomerases"/>
</dbReference>
<dbReference type="FunFam" id="1.10.268.10:FF:000001">
    <property type="entry name" value="DNA gyrase subunit A"/>
    <property type="match status" value="1"/>
</dbReference>
<dbReference type="SUPFAM" id="SSF101904">
    <property type="entry name" value="GyrA/ParC C-terminal domain-like"/>
    <property type="match status" value="1"/>
</dbReference>
<dbReference type="AlphaFoldDB" id="A0A7T5RK34"/>
<dbReference type="InterPro" id="IPR036844">
    <property type="entry name" value="Hint_dom_sf"/>
</dbReference>
<dbReference type="SUPFAM" id="SSF56719">
    <property type="entry name" value="Type II DNA topoisomerase"/>
    <property type="match status" value="2"/>
</dbReference>
<evidence type="ECO:0000313" key="16">
    <source>
        <dbReference type="EMBL" id="QQG45611.1"/>
    </source>
</evidence>
<evidence type="ECO:0000256" key="3">
    <source>
        <dbReference type="ARBA" id="ARBA00008263"/>
    </source>
</evidence>
<dbReference type="SMART" id="SM00434">
    <property type="entry name" value="TOP4c"/>
    <property type="match status" value="1"/>
</dbReference>
<dbReference type="SUPFAM" id="SSF51294">
    <property type="entry name" value="Hedgehog/intein (Hint) domain"/>
    <property type="match status" value="1"/>
</dbReference>
<dbReference type="FunFam" id="2.120.10.90:FF:000005">
    <property type="entry name" value="DNA topoisomerase 4 subunit A"/>
    <property type="match status" value="1"/>
</dbReference>
<evidence type="ECO:0000256" key="2">
    <source>
        <dbReference type="ARBA" id="ARBA00001978"/>
    </source>
</evidence>
<dbReference type="InterPro" id="IPR013758">
    <property type="entry name" value="Topo_IIA_A/C_ab"/>
</dbReference>
<evidence type="ECO:0000256" key="5">
    <source>
        <dbReference type="ARBA" id="ARBA00022741"/>
    </source>
</evidence>
<dbReference type="InterPro" id="IPR003587">
    <property type="entry name" value="Hint_dom_N"/>
</dbReference>
<keyword evidence="7" id="KW-0067">ATP-binding</keyword>
<evidence type="ECO:0000256" key="10">
    <source>
        <dbReference type="ARBA" id="ARBA00023125"/>
    </source>
</evidence>
<evidence type="ECO:0000256" key="13">
    <source>
        <dbReference type="ARBA" id="ARBA00063644"/>
    </source>
</evidence>
<dbReference type="PROSITE" id="PS50818">
    <property type="entry name" value="INTEIN_C_TER"/>
    <property type="match status" value="1"/>
</dbReference>
<keyword evidence="9" id="KW-0799">Topoisomerase</keyword>
<dbReference type="Gene3D" id="3.30.1360.40">
    <property type="match status" value="1"/>
</dbReference>
<dbReference type="InterPro" id="IPR006141">
    <property type="entry name" value="Intein_N"/>
</dbReference>
<dbReference type="GO" id="GO:0005737">
    <property type="term" value="C:cytoplasm"/>
    <property type="evidence" value="ECO:0007669"/>
    <property type="project" value="TreeGrafter"/>
</dbReference>
<keyword evidence="8" id="KW-0651">Protein splicing</keyword>
<dbReference type="GO" id="GO:0006265">
    <property type="term" value="P:DNA topological change"/>
    <property type="evidence" value="ECO:0007669"/>
    <property type="project" value="InterPro"/>
</dbReference>
<dbReference type="InterPro" id="IPR006691">
    <property type="entry name" value="GyrA/parC_rep"/>
</dbReference>
<dbReference type="InterPro" id="IPR006142">
    <property type="entry name" value="INTEIN"/>
</dbReference>
<dbReference type="GO" id="GO:0005524">
    <property type="term" value="F:ATP binding"/>
    <property type="evidence" value="ECO:0007669"/>
    <property type="project" value="UniProtKB-KW"/>
</dbReference>
<dbReference type="Pfam" id="PF14890">
    <property type="entry name" value="Intein_splicing"/>
    <property type="match status" value="1"/>
</dbReference>
<comment type="catalytic activity">
    <reaction evidence="1">
        <text>ATP-dependent breakage, passage and rejoining of double-stranded DNA.</text>
        <dbReference type="EC" id="5.6.2.2"/>
    </reaction>
</comment>
<dbReference type="GO" id="GO:0009330">
    <property type="term" value="C:DNA topoisomerase type II (double strand cut, ATP-hydrolyzing) complex"/>
    <property type="evidence" value="ECO:0007669"/>
    <property type="project" value="TreeGrafter"/>
</dbReference>
<dbReference type="PRINTS" id="PR00379">
    <property type="entry name" value="INTEIN"/>
</dbReference>
<evidence type="ECO:0000256" key="1">
    <source>
        <dbReference type="ARBA" id="ARBA00000185"/>
    </source>
</evidence>
<reference evidence="16 17" key="1">
    <citation type="submission" date="2020-07" db="EMBL/GenBank/DDBJ databases">
        <title>Huge and variable diversity of episymbiotic CPR bacteria and DPANN archaea in groundwater ecosystems.</title>
        <authorList>
            <person name="He C.Y."/>
            <person name="Keren R."/>
            <person name="Whittaker M."/>
            <person name="Farag I.F."/>
            <person name="Doudna J."/>
            <person name="Cate J.H.D."/>
            <person name="Banfield J.F."/>
        </authorList>
    </citation>
    <scope>NUCLEOTIDE SEQUENCE [LARGE SCALE GENOMIC DNA]</scope>
    <source>
        <strain evidence="16">NC_groundwater_541_Ag_S-0.1um_46_50</strain>
    </source>
</reference>
<dbReference type="CDD" id="cd00187">
    <property type="entry name" value="TOP4c"/>
    <property type="match status" value="1"/>
</dbReference>
<evidence type="ECO:0000259" key="15">
    <source>
        <dbReference type="PROSITE" id="PS52040"/>
    </source>
</evidence>
<evidence type="ECO:0000256" key="8">
    <source>
        <dbReference type="ARBA" id="ARBA00023000"/>
    </source>
</evidence>
<keyword evidence="11" id="KW-0413">Isomerase</keyword>
<dbReference type="PROSITE" id="PS50817">
    <property type="entry name" value="INTEIN_N_TER"/>
    <property type="match status" value="1"/>
</dbReference>
<comment type="subunit">
    <text evidence="13">Heterotetramer composed of ParC and ParE.</text>
</comment>
<dbReference type="EMBL" id="CP066690">
    <property type="protein sequence ID" value="QQG45611.1"/>
    <property type="molecule type" value="Genomic_DNA"/>
</dbReference>
<evidence type="ECO:0000256" key="14">
    <source>
        <dbReference type="PROSITE-ProRule" id="PRU01384"/>
    </source>
</evidence>
<dbReference type="Gene3D" id="1.10.268.10">
    <property type="entry name" value="Topoisomerase, domain 3"/>
    <property type="match status" value="1"/>
</dbReference>